<accession>A0A1D1V8F4</accession>
<comment type="caution">
    <text evidence="1">The sequence shown here is derived from an EMBL/GenBank/DDBJ whole genome shotgun (WGS) entry which is preliminary data.</text>
</comment>
<keyword evidence="2" id="KW-1185">Reference proteome</keyword>
<sequence>MHMLELDIGTISSAEALRSEWAERSRLHYNATPLAVDSARTQNLRFNYSDGAAFTALFRNRTFTVWTYET</sequence>
<dbReference type="Proteomes" id="UP000186922">
    <property type="component" value="Unassembled WGS sequence"/>
</dbReference>
<gene>
    <name evidence="1" type="primary">RvY_08424-1</name>
    <name evidence="1" type="synonym">RvY_08424.1</name>
    <name evidence="1" type="ORF">RvY_08424</name>
</gene>
<organism evidence="1 2">
    <name type="scientific">Ramazzottius varieornatus</name>
    <name type="common">Water bear</name>
    <name type="synonym">Tardigrade</name>
    <dbReference type="NCBI Taxonomy" id="947166"/>
    <lineage>
        <taxon>Eukaryota</taxon>
        <taxon>Metazoa</taxon>
        <taxon>Ecdysozoa</taxon>
        <taxon>Tardigrada</taxon>
        <taxon>Eutardigrada</taxon>
        <taxon>Parachela</taxon>
        <taxon>Hypsibioidea</taxon>
        <taxon>Ramazzottiidae</taxon>
        <taxon>Ramazzottius</taxon>
    </lineage>
</organism>
<dbReference type="EMBL" id="BDGG01000004">
    <property type="protein sequence ID" value="GAU97065.1"/>
    <property type="molecule type" value="Genomic_DNA"/>
</dbReference>
<evidence type="ECO:0000313" key="1">
    <source>
        <dbReference type="EMBL" id="GAU97065.1"/>
    </source>
</evidence>
<proteinExistence type="predicted"/>
<evidence type="ECO:0000313" key="2">
    <source>
        <dbReference type="Proteomes" id="UP000186922"/>
    </source>
</evidence>
<protein>
    <submittedName>
        <fullName evidence="1">Uncharacterized protein</fullName>
    </submittedName>
</protein>
<reference evidence="1 2" key="1">
    <citation type="journal article" date="2016" name="Nat. Commun.">
        <title>Extremotolerant tardigrade genome and improved radiotolerance of human cultured cells by tardigrade-unique protein.</title>
        <authorList>
            <person name="Hashimoto T."/>
            <person name="Horikawa D.D."/>
            <person name="Saito Y."/>
            <person name="Kuwahara H."/>
            <person name="Kozuka-Hata H."/>
            <person name="Shin-I T."/>
            <person name="Minakuchi Y."/>
            <person name="Ohishi K."/>
            <person name="Motoyama A."/>
            <person name="Aizu T."/>
            <person name="Enomoto A."/>
            <person name="Kondo K."/>
            <person name="Tanaka S."/>
            <person name="Hara Y."/>
            <person name="Koshikawa S."/>
            <person name="Sagara H."/>
            <person name="Miura T."/>
            <person name="Yokobori S."/>
            <person name="Miyagawa K."/>
            <person name="Suzuki Y."/>
            <person name="Kubo T."/>
            <person name="Oyama M."/>
            <person name="Kohara Y."/>
            <person name="Fujiyama A."/>
            <person name="Arakawa K."/>
            <person name="Katayama T."/>
            <person name="Toyoda A."/>
            <person name="Kunieda T."/>
        </authorList>
    </citation>
    <scope>NUCLEOTIDE SEQUENCE [LARGE SCALE GENOMIC DNA]</scope>
    <source>
        <strain evidence="1 2">YOKOZUNA-1</strain>
    </source>
</reference>
<dbReference type="AlphaFoldDB" id="A0A1D1V8F4"/>
<name>A0A1D1V8F4_RAMVA</name>